<name>A0A9X2P8Q4_9BACT</name>
<evidence type="ECO:0000313" key="2">
    <source>
        <dbReference type="Proteomes" id="UP001142175"/>
    </source>
</evidence>
<dbReference type="RefSeq" id="WP_258425345.1">
    <property type="nucleotide sequence ID" value="NZ_JANSUY010000033.1"/>
</dbReference>
<dbReference type="AlphaFoldDB" id="A0A9X2P8Q4"/>
<protein>
    <submittedName>
        <fullName evidence="1">DUF6521 family protein</fullName>
    </submittedName>
</protein>
<organism evidence="1 2">
    <name type="scientific">Aquiflexum gelatinilyticum</name>
    <dbReference type="NCBI Taxonomy" id="2961943"/>
    <lineage>
        <taxon>Bacteria</taxon>
        <taxon>Pseudomonadati</taxon>
        <taxon>Bacteroidota</taxon>
        <taxon>Cytophagia</taxon>
        <taxon>Cytophagales</taxon>
        <taxon>Cyclobacteriaceae</taxon>
        <taxon>Aquiflexum</taxon>
    </lineage>
</organism>
<proteinExistence type="predicted"/>
<dbReference type="Pfam" id="PF20131">
    <property type="entry name" value="MC3"/>
    <property type="match status" value="1"/>
</dbReference>
<reference evidence="1" key="1">
    <citation type="submission" date="2022-08" db="EMBL/GenBank/DDBJ databases">
        <authorList>
            <person name="Zhang D."/>
        </authorList>
    </citation>
    <scope>NUCLEOTIDE SEQUENCE</scope>
    <source>
        <strain evidence="1">XJ19-11</strain>
    </source>
</reference>
<dbReference type="Proteomes" id="UP001142175">
    <property type="component" value="Unassembled WGS sequence"/>
</dbReference>
<comment type="caution">
    <text evidence="1">The sequence shown here is derived from an EMBL/GenBank/DDBJ whole genome shotgun (WGS) entry which is preliminary data.</text>
</comment>
<dbReference type="EMBL" id="JANSUY010000033">
    <property type="protein sequence ID" value="MCR9017512.1"/>
    <property type="molecule type" value="Genomic_DNA"/>
</dbReference>
<keyword evidence="2" id="KW-1185">Reference proteome</keyword>
<sequence>MKVDFNNIGIGALAIGSVLNIKTEFSLAKATLILPFITHTECLYYLARATTQANSIEKLIAERTSYISNFNARYYDSLCLAFSSIQYLTEMGYAQHQGDLLLKIKPLEYNPKMGTRAKKIFQAANNISALLSENEKKLFLNLRVEL</sequence>
<evidence type="ECO:0000313" key="1">
    <source>
        <dbReference type="EMBL" id="MCR9017512.1"/>
    </source>
</evidence>
<gene>
    <name evidence="1" type="ORF">NU887_20935</name>
</gene>
<accession>A0A9X2P8Q4</accession>
<dbReference type="InterPro" id="IPR045390">
    <property type="entry name" value="ABC-3C_MC3"/>
</dbReference>